<keyword evidence="3 5" id="KW-0560">Oxidoreductase</keyword>
<feature type="compositionally biased region" description="Polar residues" evidence="4">
    <location>
        <begin position="15"/>
        <end position="29"/>
    </location>
</feature>
<dbReference type="GO" id="GO:0004497">
    <property type="term" value="F:monooxygenase activity"/>
    <property type="evidence" value="ECO:0007669"/>
    <property type="project" value="UniProtKB-KW"/>
</dbReference>
<dbReference type="STRING" id="662755.CRES_2132"/>
<dbReference type="Gene3D" id="3.50.50.60">
    <property type="entry name" value="FAD/NAD(P)-binding domain"/>
    <property type="match status" value="2"/>
</dbReference>
<dbReference type="InterPro" id="IPR036188">
    <property type="entry name" value="FAD/NAD-bd_sf"/>
</dbReference>
<dbReference type="Proteomes" id="UP000000492">
    <property type="component" value="Chromosome"/>
</dbReference>
<dbReference type="PANTHER" id="PTHR43872:SF1">
    <property type="entry name" value="MONOOXYGENASE, PUTATIVE (AFU_ORTHOLOGUE AFUA_8G02570)-RELATED"/>
    <property type="match status" value="1"/>
</dbReference>
<reference evidence="5 6" key="1">
    <citation type="journal article" date="2012" name="BMC Genomics">
        <title>Complete genome sequence, lifestyle, and multi-drug resistance of the human pathogen Corynebacterium resistens DSM 45100 isolated from blood samples of a leukemia patient.</title>
        <authorList>
            <person name="Schroder J."/>
            <person name="Maus I."/>
            <person name="Meyer K."/>
            <person name="Wordemann S."/>
            <person name="Blom J."/>
            <person name="Jaenicke S."/>
            <person name="Schneider J."/>
            <person name="Trost E."/>
            <person name="Tauch A."/>
        </authorList>
    </citation>
    <scope>NUCLEOTIDE SEQUENCE [LARGE SCALE GENOMIC DNA]</scope>
    <source>
        <strain evidence="6">DSM 45100 / JCM 12819 / CCUG 50093 / GTC 2026 / SICGH 158</strain>
    </source>
</reference>
<accession>F8E3F9</accession>
<dbReference type="eggNOG" id="COG2072">
    <property type="taxonomic scope" value="Bacteria"/>
</dbReference>
<dbReference type="InterPro" id="IPR051820">
    <property type="entry name" value="FAD-binding_MO"/>
</dbReference>
<keyword evidence="3 5" id="KW-0503">Monooxygenase</keyword>
<feature type="region of interest" description="Disordered" evidence="4">
    <location>
        <begin position="7"/>
        <end position="29"/>
    </location>
</feature>
<evidence type="ECO:0000256" key="3">
    <source>
        <dbReference type="ARBA" id="ARBA00023033"/>
    </source>
</evidence>
<dbReference type="SUPFAM" id="SSF51905">
    <property type="entry name" value="FAD/NAD(P)-binding domain"/>
    <property type="match status" value="2"/>
</dbReference>
<name>F8E3F9_CORRG</name>
<dbReference type="EMBL" id="CP002857">
    <property type="protein sequence ID" value="AEI10485.1"/>
    <property type="molecule type" value="Genomic_DNA"/>
</dbReference>
<evidence type="ECO:0000313" key="5">
    <source>
        <dbReference type="EMBL" id="AEI10485.1"/>
    </source>
</evidence>
<proteinExistence type="inferred from homology"/>
<organism evidence="5 6">
    <name type="scientific">Corynebacterium resistens (strain DSM 45100 / JCM 12819 / GTC 2026 / SICGH 158)</name>
    <dbReference type="NCBI Taxonomy" id="662755"/>
    <lineage>
        <taxon>Bacteria</taxon>
        <taxon>Bacillati</taxon>
        <taxon>Actinomycetota</taxon>
        <taxon>Actinomycetes</taxon>
        <taxon>Mycobacteriales</taxon>
        <taxon>Corynebacteriaceae</taxon>
        <taxon>Corynebacterium</taxon>
    </lineage>
</organism>
<evidence type="ECO:0000256" key="4">
    <source>
        <dbReference type="SAM" id="MobiDB-lite"/>
    </source>
</evidence>
<protein>
    <submittedName>
        <fullName evidence="5">Flavin-binding monooxygenase</fullName>
    </submittedName>
</protein>
<dbReference type="Pfam" id="PF13450">
    <property type="entry name" value="NAD_binding_8"/>
    <property type="match status" value="1"/>
</dbReference>
<dbReference type="AlphaFoldDB" id="F8E3F9"/>
<dbReference type="HOGENOM" id="CLU_032067_2_0_11"/>
<comment type="cofactor">
    <cofactor evidence="1">
        <name>FAD</name>
        <dbReference type="ChEBI" id="CHEBI:57692"/>
    </cofactor>
</comment>
<evidence type="ECO:0000256" key="2">
    <source>
        <dbReference type="ARBA" id="ARBA00010139"/>
    </source>
</evidence>
<dbReference type="KEGG" id="crd:CRES_2132"/>
<evidence type="ECO:0000256" key="1">
    <source>
        <dbReference type="ARBA" id="ARBA00001974"/>
    </source>
</evidence>
<evidence type="ECO:0000313" key="6">
    <source>
        <dbReference type="Proteomes" id="UP000000492"/>
    </source>
</evidence>
<sequence>MPPQVILSTKPKCMTHSQHQQPLAPQQTTPDSPLDLLIVGAGISGIDLAHHVANNFPTWQWAVVDSNSDIGGTWNTFTYPGIRSDSDMATFSFPFERWRHHGTLGSGARIKEHVRDAAAECGALDRLTLSTWVRHANFNTARGLWEVDAVEGPARSNNAEGSVRGVEKKDKGYTVYTRRLHFAAGYYRHSAGFTAAISGLDRFEGTVIHPQRWPEDIDVRGKNVIIIGSGATAVTLLPALHSMGAHPTMLQRTPTYIAPLPETDVISTVTGAIIGTKGSRGKVATRIARTGHIFRDMAQYHLCQTFPTLARGAFWAMNRAFVDSEEIRRNFTPPYGPWDQRVCKSPGGDFFRALQQGAQVVTGIIDSVEATGIRLKEGAFLPADIIVTATGLQLQAFGNAGFSVDGTDVPTRSMVAYRSMMANRLPNFTYTIGYLNQSWTLRADMTSRYLVQLWKDMESRGELFACPVLPEDLPADRPMLEMESGYIRRSVDDLPRQAARDPWRMEHDYIKERRTFLGSDNTLDMAFGADALAAAAPLASGAGGGGAEQLVMPS</sequence>
<keyword evidence="6" id="KW-1185">Reference proteome</keyword>
<gene>
    <name evidence="5" type="ordered locus">CRES_2132</name>
</gene>
<comment type="similarity">
    <text evidence="2">Belongs to the FAD-binding monooxygenase family.</text>
</comment>
<dbReference type="PANTHER" id="PTHR43872">
    <property type="entry name" value="MONOOXYGENASE, PUTATIVE (AFU_ORTHOLOGUE AFUA_8G02570)-RELATED"/>
    <property type="match status" value="1"/>
</dbReference>